<feature type="region of interest" description="Disordered" evidence="1">
    <location>
        <begin position="364"/>
        <end position="386"/>
    </location>
</feature>
<accession>A0A699JRS3</accession>
<name>A0A699JRS3_TANCI</name>
<sequence length="443" mass="50160">MSSFFEFTCYGCGGPSDTPLCYLCTCEQCGNILIDGTCSKCNSGAGNSFVYDPNPKSFNEVQIIFNPPPQPHYNIYLCQLCESNSHYGYKCSQRVSLVYKPEPCYNKSFGDNAYPHDSPENEHAQLFSAIAITLDLPTVEPEDSLRMGDEHLDTIPEMESDEFIKSSVENLIPNPSEFEDERYDNESFSDEDIPKEIYSNPLFDEKIIYIKIDPRHFNAESDLIESLRNQDSSIISSSKIDFLLDEFAGELIFLKSIPPGIGEADCDPEEEIRLIGKLLYDNSSPRPLEEFISKIFDAAIKSFSPFPIPVEDSDSLRDEINLSLTLDDSMPPGIENDDYDSEGDMLILEEFFSNDSLSLPENESFHFDIPSSPRPPTKPPDDDEIEPGSRILTVKIVGDIFEHYVSIPILFPPNPPLLQIRRNLLISYHIRALKLFSFRLKAR</sequence>
<organism evidence="2">
    <name type="scientific">Tanacetum cinerariifolium</name>
    <name type="common">Dalmatian daisy</name>
    <name type="synonym">Chrysanthemum cinerariifolium</name>
    <dbReference type="NCBI Taxonomy" id="118510"/>
    <lineage>
        <taxon>Eukaryota</taxon>
        <taxon>Viridiplantae</taxon>
        <taxon>Streptophyta</taxon>
        <taxon>Embryophyta</taxon>
        <taxon>Tracheophyta</taxon>
        <taxon>Spermatophyta</taxon>
        <taxon>Magnoliopsida</taxon>
        <taxon>eudicotyledons</taxon>
        <taxon>Gunneridae</taxon>
        <taxon>Pentapetalae</taxon>
        <taxon>asterids</taxon>
        <taxon>campanulids</taxon>
        <taxon>Asterales</taxon>
        <taxon>Asteraceae</taxon>
        <taxon>Asteroideae</taxon>
        <taxon>Anthemideae</taxon>
        <taxon>Anthemidinae</taxon>
        <taxon>Tanacetum</taxon>
    </lineage>
</organism>
<proteinExistence type="predicted"/>
<evidence type="ECO:0000256" key="1">
    <source>
        <dbReference type="SAM" id="MobiDB-lite"/>
    </source>
</evidence>
<dbReference type="EMBL" id="BKCJ010437448">
    <property type="protein sequence ID" value="GFA51457.1"/>
    <property type="molecule type" value="Genomic_DNA"/>
</dbReference>
<evidence type="ECO:0000313" key="2">
    <source>
        <dbReference type="EMBL" id="GFA51457.1"/>
    </source>
</evidence>
<protein>
    <recommendedName>
        <fullName evidence="3">Pre-mRNA splicing Prp18-interacting factor</fullName>
    </recommendedName>
</protein>
<dbReference type="AlphaFoldDB" id="A0A699JRS3"/>
<comment type="caution">
    <text evidence="2">The sequence shown here is derived from an EMBL/GenBank/DDBJ whole genome shotgun (WGS) entry which is preliminary data.</text>
</comment>
<gene>
    <name evidence="2" type="ORF">Tci_623429</name>
</gene>
<reference evidence="2" key="1">
    <citation type="journal article" date="2019" name="Sci. Rep.">
        <title>Draft genome of Tanacetum cinerariifolium, the natural source of mosquito coil.</title>
        <authorList>
            <person name="Yamashiro T."/>
            <person name="Shiraishi A."/>
            <person name="Satake H."/>
            <person name="Nakayama K."/>
        </authorList>
    </citation>
    <scope>NUCLEOTIDE SEQUENCE</scope>
</reference>
<evidence type="ECO:0008006" key="3">
    <source>
        <dbReference type="Google" id="ProtNLM"/>
    </source>
</evidence>